<evidence type="ECO:0000259" key="7">
    <source>
        <dbReference type="Pfam" id="PF12698"/>
    </source>
</evidence>
<evidence type="ECO:0000256" key="5">
    <source>
        <dbReference type="ARBA" id="ARBA00023136"/>
    </source>
</evidence>
<evidence type="ECO:0000256" key="2">
    <source>
        <dbReference type="ARBA" id="ARBA00022475"/>
    </source>
</evidence>
<feature type="transmembrane region" description="Helical" evidence="6">
    <location>
        <begin position="343"/>
        <end position="362"/>
    </location>
</feature>
<proteinExistence type="predicted"/>
<evidence type="ECO:0000256" key="3">
    <source>
        <dbReference type="ARBA" id="ARBA00022692"/>
    </source>
</evidence>
<evidence type="ECO:0000313" key="8">
    <source>
        <dbReference type="EMBL" id="MBB6112653.1"/>
    </source>
</evidence>
<evidence type="ECO:0000313" key="9">
    <source>
        <dbReference type="Proteomes" id="UP000541583"/>
    </source>
</evidence>
<feature type="transmembrane region" description="Helical" evidence="6">
    <location>
        <begin position="21"/>
        <end position="43"/>
    </location>
</feature>
<dbReference type="Pfam" id="PF12698">
    <property type="entry name" value="ABC2_membrane_3"/>
    <property type="match status" value="1"/>
</dbReference>
<feature type="transmembrane region" description="Helical" evidence="6">
    <location>
        <begin position="316"/>
        <end position="336"/>
    </location>
</feature>
<evidence type="ECO:0000256" key="4">
    <source>
        <dbReference type="ARBA" id="ARBA00022989"/>
    </source>
</evidence>
<reference evidence="8 9" key="1">
    <citation type="submission" date="2020-08" db="EMBL/GenBank/DDBJ databases">
        <title>Genomic Encyclopedia of Type Strains, Phase IV (KMG-V): Genome sequencing to study the core and pangenomes of soil and plant-associated prokaryotes.</title>
        <authorList>
            <person name="Whitman W."/>
        </authorList>
    </citation>
    <scope>NUCLEOTIDE SEQUENCE [LARGE SCALE GENOMIC DNA]</scope>
    <source>
        <strain evidence="8 9">ANJLi2</strain>
    </source>
</reference>
<feature type="transmembrane region" description="Helical" evidence="6">
    <location>
        <begin position="368"/>
        <end position="390"/>
    </location>
</feature>
<gene>
    <name evidence="8" type="ORF">HDF23_005430</name>
</gene>
<dbReference type="Gene3D" id="3.40.190.10">
    <property type="entry name" value="Periplasmic binding protein-like II"/>
    <property type="match status" value="1"/>
</dbReference>
<keyword evidence="5 6" id="KW-0472">Membrane</keyword>
<feature type="domain" description="ABC-2 type transporter transmembrane" evidence="7">
    <location>
        <begin position="19"/>
        <end position="390"/>
    </location>
</feature>
<name>A0ABR6PS90_9SPHI</name>
<organism evidence="8 9">
    <name type="scientific">Mucilaginibacter lappiensis</name>
    <dbReference type="NCBI Taxonomy" id="354630"/>
    <lineage>
        <taxon>Bacteria</taxon>
        <taxon>Pseudomonadati</taxon>
        <taxon>Bacteroidota</taxon>
        <taxon>Sphingobacteriia</taxon>
        <taxon>Sphingobacteriales</taxon>
        <taxon>Sphingobacteriaceae</taxon>
        <taxon>Mucilaginibacter</taxon>
    </lineage>
</organism>
<comment type="caution">
    <text evidence="8">The sequence shown here is derived from an EMBL/GenBank/DDBJ whole genome shotgun (WGS) entry which is preliminary data.</text>
</comment>
<comment type="subcellular location">
    <subcellularLocation>
        <location evidence="1">Cell membrane</location>
        <topology evidence="1">Multi-pass membrane protein</topology>
    </subcellularLocation>
</comment>
<keyword evidence="2" id="KW-1003">Cell membrane</keyword>
<sequence length="417" mass="46497">MNKVLLIIQREYLTRVRKKSFIIMIFVVPLLILVMGGAIALIAKNSTQLTNLQVVNVVDNSGIFAKKLQDVPNIKFTLVHQDINEAKAMSKKDENISTLYIPADYNKQGAIQIFAKKKSPLQLTDEIQKQMNDIDFNNSMIQHHIDTAVIHSIKKADISVNAVEITDKGDKDANIGPNIAISIACAIFIYLALFIYGSQVMRGVIEEKTSRIIEVIISSVKPFQLMLGKIIGVGLVGLTQFSAWIILSVISSKIAGHVFNTPQSPMVSAMAVIQTIPFGYILGCFLFYFLTGYLLYSALFAAVGSAVDSETETQQFMFPITMPLLFTYILSVSVLFRAPDSALAVWLSIIPFTAPVAMMVRLPFDPPVWQLALSMSLMVVGFLFTTYVAARIYRVGILMYGKKVNFKELGKWFFYKE</sequence>
<dbReference type="SUPFAM" id="SSF53850">
    <property type="entry name" value="Periplasmic binding protein-like II"/>
    <property type="match status" value="1"/>
</dbReference>
<dbReference type="PANTHER" id="PTHR30294">
    <property type="entry name" value="MEMBRANE COMPONENT OF ABC TRANSPORTER YHHJ-RELATED"/>
    <property type="match status" value="1"/>
</dbReference>
<accession>A0ABR6PS90</accession>
<feature type="transmembrane region" description="Helical" evidence="6">
    <location>
        <begin position="271"/>
        <end position="296"/>
    </location>
</feature>
<dbReference type="RefSeq" id="WP_076378149.1">
    <property type="nucleotide sequence ID" value="NZ_FTMG01000020.1"/>
</dbReference>
<protein>
    <submittedName>
        <fullName evidence="8">ABC-2 type transport system permease protein</fullName>
    </submittedName>
</protein>
<dbReference type="EMBL" id="JACHCB010000020">
    <property type="protein sequence ID" value="MBB6112653.1"/>
    <property type="molecule type" value="Genomic_DNA"/>
</dbReference>
<dbReference type="PANTHER" id="PTHR30294:SF29">
    <property type="entry name" value="MULTIDRUG ABC TRANSPORTER PERMEASE YBHS-RELATED"/>
    <property type="match status" value="1"/>
</dbReference>
<feature type="transmembrane region" description="Helical" evidence="6">
    <location>
        <begin position="179"/>
        <end position="200"/>
    </location>
</feature>
<evidence type="ECO:0000256" key="1">
    <source>
        <dbReference type="ARBA" id="ARBA00004651"/>
    </source>
</evidence>
<evidence type="ECO:0000256" key="6">
    <source>
        <dbReference type="SAM" id="Phobius"/>
    </source>
</evidence>
<dbReference type="InterPro" id="IPR013525">
    <property type="entry name" value="ABC2_TM"/>
</dbReference>
<keyword evidence="4 6" id="KW-1133">Transmembrane helix</keyword>
<keyword evidence="9" id="KW-1185">Reference proteome</keyword>
<dbReference type="InterPro" id="IPR051449">
    <property type="entry name" value="ABC-2_transporter_component"/>
</dbReference>
<dbReference type="Proteomes" id="UP000541583">
    <property type="component" value="Unassembled WGS sequence"/>
</dbReference>
<keyword evidence="3 6" id="KW-0812">Transmembrane</keyword>